<evidence type="ECO:0000313" key="7">
    <source>
        <dbReference type="Proteomes" id="UP000886523"/>
    </source>
</evidence>
<comment type="caution">
    <text evidence="6">The sequence shown here is derived from an EMBL/GenBank/DDBJ whole genome shotgun (WGS) entry which is preliminary data.</text>
</comment>
<feature type="region of interest" description="Disordered" evidence="4">
    <location>
        <begin position="87"/>
        <end position="120"/>
    </location>
</feature>
<protein>
    <recommendedName>
        <fullName evidence="5">SHSP domain-containing protein</fullName>
    </recommendedName>
</protein>
<dbReference type="Proteomes" id="UP000886523">
    <property type="component" value="Unassembled WGS sequence"/>
</dbReference>
<dbReference type="EMBL" id="MU128969">
    <property type="protein sequence ID" value="KAF9513657.1"/>
    <property type="molecule type" value="Genomic_DNA"/>
</dbReference>
<evidence type="ECO:0000256" key="4">
    <source>
        <dbReference type="SAM" id="MobiDB-lite"/>
    </source>
</evidence>
<dbReference type="CDD" id="cd06464">
    <property type="entry name" value="ACD_sHsps-like"/>
    <property type="match status" value="1"/>
</dbReference>
<dbReference type="AlphaFoldDB" id="A0A9P6AXG0"/>
<evidence type="ECO:0000313" key="6">
    <source>
        <dbReference type="EMBL" id="KAF9513657.1"/>
    </source>
</evidence>
<name>A0A9P6AXG0_9AGAM</name>
<dbReference type="InterPro" id="IPR002068">
    <property type="entry name" value="A-crystallin/Hsp20_dom"/>
</dbReference>
<reference evidence="6" key="1">
    <citation type="journal article" date="2020" name="Nat. Commun.">
        <title>Large-scale genome sequencing of mycorrhizal fungi provides insights into the early evolution of symbiotic traits.</title>
        <authorList>
            <person name="Miyauchi S."/>
            <person name="Kiss E."/>
            <person name="Kuo A."/>
            <person name="Drula E."/>
            <person name="Kohler A."/>
            <person name="Sanchez-Garcia M."/>
            <person name="Morin E."/>
            <person name="Andreopoulos B."/>
            <person name="Barry K.W."/>
            <person name="Bonito G."/>
            <person name="Buee M."/>
            <person name="Carver A."/>
            <person name="Chen C."/>
            <person name="Cichocki N."/>
            <person name="Clum A."/>
            <person name="Culley D."/>
            <person name="Crous P.W."/>
            <person name="Fauchery L."/>
            <person name="Girlanda M."/>
            <person name="Hayes R.D."/>
            <person name="Keri Z."/>
            <person name="LaButti K."/>
            <person name="Lipzen A."/>
            <person name="Lombard V."/>
            <person name="Magnuson J."/>
            <person name="Maillard F."/>
            <person name="Murat C."/>
            <person name="Nolan M."/>
            <person name="Ohm R.A."/>
            <person name="Pangilinan J."/>
            <person name="Pereira M.F."/>
            <person name="Perotto S."/>
            <person name="Peter M."/>
            <person name="Pfister S."/>
            <person name="Riley R."/>
            <person name="Sitrit Y."/>
            <person name="Stielow J.B."/>
            <person name="Szollosi G."/>
            <person name="Zifcakova L."/>
            <person name="Stursova M."/>
            <person name="Spatafora J.W."/>
            <person name="Tedersoo L."/>
            <person name="Vaario L.M."/>
            <person name="Yamada A."/>
            <person name="Yan M."/>
            <person name="Wang P."/>
            <person name="Xu J."/>
            <person name="Bruns T."/>
            <person name="Baldrian P."/>
            <person name="Vilgalys R."/>
            <person name="Dunand C."/>
            <person name="Henrissat B."/>
            <person name="Grigoriev I.V."/>
            <person name="Hibbett D."/>
            <person name="Nagy L.G."/>
            <person name="Martin F.M."/>
        </authorList>
    </citation>
    <scope>NUCLEOTIDE SEQUENCE</scope>
    <source>
        <strain evidence="6">UP504</strain>
    </source>
</reference>
<dbReference type="Pfam" id="PF00011">
    <property type="entry name" value="HSP20"/>
    <property type="match status" value="1"/>
</dbReference>
<comment type="similarity">
    <text evidence="2 3">Belongs to the small heat shock protein (HSP20) family.</text>
</comment>
<feature type="domain" description="SHSP" evidence="5">
    <location>
        <begin position="119"/>
        <end position="234"/>
    </location>
</feature>
<dbReference type="InterPro" id="IPR008978">
    <property type="entry name" value="HSP20-like_chaperone"/>
</dbReference>
<dbReference type="InterPro" id="IPR031107">
    <property type="entry name" value="Small_HSP"/>
</dbReference>
<keyword evidence="1" id="KW-0346">Stress response</keyword>
<keyword evidence="7" id="KW-1185">Reference proteome</keyword>
<dbReference type="SUPFAM" id="SSF49764">
    <property type="entry name" value="HSP20-like chaperones"/>
    <property type="match status" value="1"/>
</dbReference>
<sequence>MVELASASQFSPSPRAFAPLIRSWEAFDSLFERAFAPAPVDPANQYTDTISTIADIPPTPSLPAGEEPISEIDEDFNQLWNEAASRRKKMTRTVTRRRTLHQGAMPSSPSTVQEPGPKLSRRKSRFNFHRNNNSNTITATFELPDVRKEDVHVAFQFDRLTITWESVVTTERREPDRTLLRERKERKYARTLPLPPGTDFSDVTAFLEDGRLTVTYPKFPSPQSHAPLRPLTAQ</sequence>
<organism evidence="6 7">
    <name type="scientific">Hydnum rufescens UP504</name>
    <dbReference type="NCBI Taxonomy" id="1448309"/>
    <lineage>
        <taxon>Eukaryota</taxon>
        <taxon>Fungi</taxon>
        <taxon>Dikarya</taxon>
        <taxon>Basidiomycota</taxon>
        <taxon>Agaricomycotina</taxon>
        <taxon>Agaricomycetes</taxon>
        <taxon>Cantharellales</taxon>
        <taxon>Hydnaceae</taxon>
        <taxon>Hydnum</taxon>
    </lineage>
</organism>
<proteinExistence type="inferred from homology"/>
<evidence type="ECO:0000256" key="1">
    <source>
        <dbReference type="ARBA" id="ARBA00023016"/>
    </source>
</evidence>
<evidence type="ECO:0000256" key="2">
    <source>
        <dbReference type="PROSITE-ProRule" id="PRU00285"/>
    </source>
</evidence>
<dbReference type="OrthoDB" id="1431247at2759"/>
<feature type="compositionally biased region" description="Basic residues" evidence="4">
    <location>
        <begin position="87"/>
        <end position="100"/>
    </location>
</feature>
<dbReference type="Gene3D" id="2.60.40.790">
    <property type="match status" value="1"/>
</dbReference>
<evidence type="ECO:0000259" key="5">
    <source>
        <dbReference type="PROSITE" id="PS01031"/>
    </source>
</evidence>
<accession>A0A9P6AXG0</accession>
<evidence type="ECO:0000256" key="3">
    <source>
        <dbReference type="RuleBase" id="RU003616"/>
    </source>
</evidence>
<gene>
    <name evidence="6" type="ORF">BS47DRAFT_1317319</name>
</gene>
<dbReference type="PANTHER" id="PTHR11527">
    <property type="entry name" value="HEAT-SHOCK PROTEIN 20 FAMILY MEMBER"/>
    <property type="match status" value="1"/>
</dbReference>
<dbReference type="PROSITE" id="PS01031">
    <property type="entry name" value="SHSP"/>
    <property type="match status" value="1"/>
</dbReference>